<gene>
    <name evidence="2" type="ORF">TIFTF001_041973</name>
</gene>
<accession>A0AA88CVY6</accession>
<name>A0AA88CVY6_FICCA</name>
<evidence type="ECO:0000313" key="3">
    <source>
        <dbReference type="Proteomes" id="UP001187192"/>
    </source>
</evidence>
<reference evidence="2" key="1">
    <citation type="submission" date="2023-07" db="EMBL/GenBank/DDBJ databases">
        <title>draft genome sequence of fig (Ficus carica).</title>
        <authorList>
            <person name="Takahashi T."/>
            <person name="Nishimura K."/>
        </authorList>
    </citation>
    <scope>NUCLEOTIDE SEQUENCE</scope>
</reference>
<dbReference type="AlphaFoldDB" id="A0AA88CVY6"/>
<organism evidence="2 3">
    <name type="scientific">Ficus carica</name>
    <name type="common">Common fig</name>
    <dbReference type="NCBI Taxonomy" id="3494"/>
    <lineage>
        <taxon>Eukaryota</taxon>
        <taxon>Viridiplantae</taxon>
        <taxon>Streptophyta</taxon>
        <taxon>Embryophyta</taxon>
        <taxon>Tracheophyta</taxon>
        <taxon>Spermatophyta</taxon>
        <taxon>Magnoliopsida</taxon>
        <taxon>eudicotyledons</taxon>
        <taxon>Gunneridae</taxon>
        <taxon>Pentapetalae</taxon>
        <taxon>rosids</taxon>
        <taxon>fabids</taxon>
        <taxon>Rosales</taxon>
        <taxon>Moraceae</taxon>
        <taxon>Ficeae</taxon>
        <taxon>Ficus</taxon>
    </lineage>
</organism>
<protein>
    <submittedName>
        <fullName evidence="2">Uncharacterized protein</fullName>
    </submittedName>
</protein>
<proteinExistence type="predicted"/>
<evidence type="ECO:0000313" key="2">
    <source>
        <dbReference type="EMBL" id="GMN33940.1"/>
    </source>
</evidence>
<sequence length="120" mass="12472">MGDLTGSRPGGRSGKRSAPIAAASVADLHTSGGEGKRSSKEDRLRQLRRREGERVSGESGSGEGGSGTRLEVRLLPWWRSAGSTAAAPIASFLLASRSSGFFPASRSSGFSPTSCVASFW</sequence>
<dbReference type="Proteomes" id="UP001187192">
    <property type="component" value="Unassembled WGS sequence"/>
</dbReference>
<feature type="region of interest" description="Disordered" evidence="1">
    <location>
        <begin position="1"/>
        <end position="68"/>
    </location>
</feature>
<dbReference type="EMBL" id="BTGU01002094">
    <property type="protein sequence ID" value="GMN33940.1"/>
    <property type="molecule type" value="Genomic_DNA"/>
</dbReference>
<feature type="compositionally biased region" description="Basic and acidic residues" evidence="1">
    <location>
        <begin position="34"/>
        <end position="56"/>
    </location>
</feature>
<keyword evidence="3" id="KW-1185">Reference proteome</keyword>
<comment type="caution">
    <text evidence="2">The sequence shown here is derived from an EMBL/GenBank/DDBJ whole genome shotgun (WGS) entry which is preliminary data.</text>
</comment>
<evidence type="ECO:0000256" key="1">
    <source>
        <dbReference type="SAM" id="MobiDB-lite"/>
    </source>
</evidence>